<dbReference type="RefSeq" id="WP_201872372.1">
    <property type="nucleotide sequence ID" value="NZ_JAERRF010000003.1"/>
</dbReference>
<feature type="compositionally biased region" description="Basic and acidic residues" evidence="3">
    <location>
        <begin position="49"/>
        <end position="59"/>
    </location>
</feature>
<dbReference type="CDD" id="cd02968">
    <property type="entry name" value="SCO"/>
    <property type="match status" value="1"/>
</dbReference>
<dbReference type="Gene3D" id="3.40.30.10">
    <property type="entry name" value="Glutaredoxin"/>
    <property type="match status" value="1"/>
</dbReference>
<accession>A0ABS1N8E9</accession>
<sequence>MRTTILGTAVVAAAALTLTACGGSDSDGDKGKASAAEVKGGQQSGKAISLDKGKEKPKPDLVLTDTDGKKYDLIKETKGRPTLLFFGYTHCPDVCPLSMSNLGIAEKKLSKAEREKLRVVFVSTDPKRDTPKRIRTWLNAQGGTDFVGLTGDFDTIQAAARTLGIYVDKPKKEKDGSITVGHGAEVLGYAPQDNKAHWIYTTGTTAEQYTKDLPKIVKGQNP</sequence>
<proteinExistence type="inferred from homology"/>
<evidence type="ECO:0000256" key="4">
    <source>
        <dbReference type="SAM" id="SignalP"/>
    </source>
</evidence>
<protein>
    <submittedName>
        <fullName evidence="6">SCO family protein</fullName>
    </submittedName>
</protein>
<dbReference type="InterPro" id="IPR036249">
    <property type="entry name" value="Thioredoxin-like_sf"/>
</dbReference>
<feature type="signal peptide" evidence="4">
    <location>
        <begin position="1"/>
        <end position="22"/>
    </location>
</feature>
<dbReference type="PROSITE" id="PS51352">
    <property type="entry name" value="THIOREDOXIN_2"/>
    <property type="match status" value="1"/>
</dbReference>
<name>A0ABS1N8E9_9ACTN</name>
<dbReference type="InterPro" id="IPR003782">
    <property type="entry name" value="SCO1/SenC"/>
</dbReference>
<dbReference type="PANTHER" id="PTHR12151:SF25">
    <property type="entry name" value="LINALOOL DEHYDRATASE_ISOMERASE DOMAIN-CONTAINING PROTEIN"/>
    <property type="match status" value="1"/>
</dbReference>
<comment type="similarity">
    <text evidence="1">Belongs to the SCO1/2 family.</text>
</comment>
<organism evidence="6 7">
    <name type="scientific">Streptomyces coffeae</name>
    <dbReference type="NCBI Taxonomy" id="621382"/>
    <lineage>
        <taxon>Bacteria</taxon>
        <taxon>Bacillati</taxon>
        <taxon>Actinomycetota</taxon>
        <taxon>Actinomycetes</taxon>
        <taxon>Kitasatosporales</taxon>
        <taxon>Streptomycetaceae</taxon>
        <taxon>Streptomyces</taxon>
    </lineage>
</organism>
<dbReference type="EMBL" id="JAERRF010000003">
    <property type="protein sequence ID" value="MBL1096328.1"/>
    <property type="molecule type" value="Genomic_DNA"/>
</dbReference>
<feature type="domain" description="Thioredoxin" evidence="5">
    <location>
        <begin position="52"/>
        <end position="218"/>
    </location>
</feature>
<evidence type="ECO:0000256" key="3">
    <source>
        <dbReference type="SAM" id="MobiDB-lite"/>
    </source>
</evidence>
<reference evidence="6 7" key="1">
    <citation type="submission" date="2021-01" db="EMBL/GenBank/DDBJ databases">
        <title>WGS of actinomycetes isolated from Thailand.</title>
        <authorList>
            <person name="Thawai C."/>
        </authorList>
    </citation>
    <scope>NUCLEOTIDE SEQUENCE [LARGE SCALE GENOMIC DNA]</scope>
    <source>
        <strain evidence="6 7">CA1R205</strain>
    </source>
</reference>
<dbReference type="InterPro" id="IPR013766">
    <property type="entry name" value="Thioredoxin_domain"/>
</dbReference>
<keyword evidence="2" id="KW-0186">Copper</keyword>
<dbReference type="PROSITE" id="PS51257">
    <property type="entry name" value="PROKAR_LIPOPROTEIN"/>
    <property type="match status" value="1"/>
</dbReference>
<evidence type="ECO:0000313" key="7">
    <source>
        <dbReference type="Proteomes" id="UP000634229"/>
    </source>
</evidence>
<evidence type="ECO:0000313" key="6">
    <source>
        <dbReference type="EMBL" id="MBL1096328.1"/>
    </source>
</evidence>
<dbReference type="PANTHER" id="PTHR12151">
    <property type="entry name" value="ELECTRON TRANSPORT PROTIN SCO1/SENC FAMILY MEMBER"/>
    <property type="match status" value="1"/>
</dbReference>
<gene>
    <name evidence="6" type="ORF">JK363_06535</name>
</gene>
<feature type="region of interest" description="Disordered" evidence="3">
    <location>
        <begin position="23"/>
        <end position="59"/>
    </location>
</feature>
<keyword evidence="7" id="KW-1185">Reference proteome</keyword>
<dbReference type="SUPFAM" id="SSF52833">
    <property type="entry name" value="Thioredoxin-like"/>
    <property type="match status" value="1"/>
</dbReference>
<evidence type="ECO:0000256" key="2">
    <source>
        <dbReference type="ARBA" id="ARBA00023008"/>
    </source>
</evidence>
<comment type="caution">
    <text evidence="6">The sequence shown here is derived from an EMBL/GenBank/DDBJ whole genome shotgun (WGS) entry which is preliminary data.</text>
</comment>
<dbReference type="Proteomes" id="UP000634229">
    <property type="component" value="Unassembled WGS sequence"/>
</dbReference>
<evidence type="ECO:0000256" key="1">
    <source>
        <dbReference type="ARBA" id="ARBA00010996"/>
    </source>
</evidence>
<feature type="chain" id="PRO_5045401801" evidence="4">
    <location>
        <begin position="23"/>
        <end position="222"/>
    </location>
</feature>
<evidence type="ECO:0000259" key="5">
    <source>
        <dbReference type="PROSITE" id="PS51352"/>
    </source>
</evidence>
<dbReference type="Pfam" id="PF02630">
    <property type="entry name" value="SCO1-SenC"/>
    <property type="match status" value="1"/>
</dbReference>
<keyword evidence="4" id="KW-0732">Signal</keyword>